<dbReference type="InterPro" id="IPR022002">
    <property type="entry name" value="ChsH2_Znr"/>
</dbReference>
<evidence type="ECO:0000313" key="5">
    <source>
        <dbReference type="Proteomes" id="UP000199320"/>
    </source>
</evidence>
<dbReference type="Proteomes" id="UP000199320">
    <property type="component" value="Unassembled WGS sequence"/>
</dbReference>
<gene>
    <name evidence="4" type="ORF">SAMN04488694_11934</name>
</gene>
<evidence type="ECO:0000259" key="3">
    <source>
        <dbReference type="Pfam" id="PF12172"/>
    </source>
</evidence>
<dbReference type="Pfam" id="PF12172">
    <property type="entry name" value="zf-ChsH2"/>
    <property type="match status" value="1"/>
</dbReference>
<evidence type="ECO:0000313" key="4">
    <source>
        <dbReference type="EMBL" id="SET94841.1"/>
    </source>
</evidence>
<dbReference type="SUPFAM" id="SSF53901">
    <property type="entry name" value="Thiolase-like"/>
    <property type="match status" value="2"/>
</dbReference>
<dbReference type="STRING" id="392421.SAMN04488694_11934"/>
<dbReference type="InterPro" id="IPR012340">
    <property type="entry name" value="NA-bd_OB-fold"/>
</dbReference>
<dbReference type="GO" id="GO:0016746">
    <property type="term" value="F:acyltransferase activity"/>
    <property type="evidence" value="ECO:0007669"/>
    <property type="project" value="InterPro"/>
</dbReference>
<evidence type="ECO:0000256" key="2">
    <source>
        <dbReference type="SAM" id="MobiDB-lite"/>
    </source>
</evidence>
<sequence>MTDVSIAAVGAYAPRLRIDADEIADAWGQFQASGIERKAVPEADEDALTMAVEAAERALAAAGRDGSAVTHLALGTTTPPMAEEDLTARLASMLGAPEDVTTRTVTGSTRASAQALDAALDAGPWGDEVALVIASDCPRGEPDSERGHAAGAGAAAFVLEADGPGTIVDRASHVEPYPGTRFRTTGDDETTGLGVTQYDRDAFTTTLGGATSDLEEPLDVDAAAVQSPDGKLPYRATDALGVSVTEISAAETVSTLGDTGAASVFLSAATAFEEGAERLLMAAYGSGAGANALLIDGAVPVATSLEGDTDLSYAEYLRRRGEITSDEPEGGGAYVSVPSWQRTISQRHRLVAGRCPNCNGLNFPPDGACYDCNEVPDEYETVELSGTGTVEAVTQIEQGGAPPEFVEQQSKSGAFVSAVVAFNGPDGEQTVSAPTQVLIGGDEVVDVGDDVETTIRRIYTQEDVIRYGFKAQLTGAKR</sequence>
<dbReference type="GO" id="GO:0008299">
    <property type="term" value="P:isoprenoid biosynthetic process"/>
    <property type="evidence" value="ECO:0007669"/>
    <property type="project" value="UniProtKB-KW"/>
</dbReference>
<reference evidence="5" key="1">
    <citation type="submission" date="2016-10" db="EMBL/GenBank/DDBJ databases">
        <authorList>
            <person name="Varghese N."/>
            <person name="Submissions S."/>
        </authorList>
    </citation>
    <scope>NUCLEOTIDE SEQUENCE [LARGE SCALE GENOMIC DNA]</scope>
    <source>
        <strain evidence="5">CDM_6</strain>
    </source>
</reference>
<protein>
    <submittedName>
        <fullName evidence="4">Hydroxymethylglutaryl-CoA synthase</fullName>
    </submittedName>
</protein>
<evidence type="ECO:0000256" key="1">
    <source>
        <dbReference type="ARBA" id="ARBA00023229"/>
    </source>
</evidence>
<dbReference type="RefSeq" id="WP_092934449.1">
    <property type="nucleotide sequence ID" value="NZ_FOIC01000019.1"/>
</dbReference>
<proteinExistence type="predicted"/>
<keyword evidence="1" id="KW-0414">Isoprene biosynthesis</keyword>
<dbReference type="AlphaFoldDB" id="A0A1I0IFM5"/>
<feature type="domain" description="ChsH2 rubredoxin-like zinc ribbon" evidence="3">
    <location>
        <begin position="346"/>
        <end position="372"/>
    </location>
</feature>
<accession>A0A1I0IFM5</accession>
<dbReference type="OrthoDB" id="9573at2157"/>
<name>A0A1I0IFM5_9EURY</name>
<dbReference type="EMBL" id="FOIC01000019">
    <property type="protein sequence ID" value="SET94841.1"/>
    <property type="molecule type" value="Genomic_DNA"/>
</dbReference>
<dbReference type="SUPFAM" id="SSF50249">
    <property type="entry name" value="Nucleic acid-binding proteins"/>
    <property type="match status" value="1"/>
</dbReference>
<organism evidence="4 5">
    <name type="scientific">Natrinema hispanicum</name>
    <dbReference type="NCBI Taxonomy" id="392421"/>
    <lineage>
        <taxon>Archaea</taxon>
        <taxon>Methanobacteriati</taxon>
        <taxon>Methanobacteriota</taxon>
        <taxon>Stenosarchaea group</taxon>
        <taxon>Halobacteria</taxon>
        <taxon>Halobacteriales</taxon>
        <taxon>Natrialbaceae</taxon>
        <taxon>Natrinema</taxon>
    </lineage>
</organism>
<keyword evidence="5" id="KW-1185">Reference proteome</keyword>
<feature type="region of interest" description="Disordered" evidence="2">
    <location>
        <begin position="169"/>
        <end position="194"/>
    </location>
</feature>
<dbReference type="InterPro" id="IPR016039">
    <property type="entry name" value="Thiolase-like"/>
</dbReference>
<dbReference type="Gene3D" id="3.40.47.10">
    <property type="match status" value="1"/>
</dbReference>